<sequence>MAEIVVIITKADGQVLAFGTESNVTLSHLADNIESSNGGTGGIPRAELMMCFNGVVLDPNEHGDMSLADAGITSQASIWLVSRFPRLCHARCVGLMDIEYLGEREKLRIAVYIPFRSNTDILEAKLKLGMVLMVDEGRLDLWRQIPNGASILLEDVETFGHYGINDGDTLIVFVREENEGQ</sequence>
<gene>
    <name evidence="2" type="ORF">B0H67DRAFT_646263</name>
</gene>
<evidence type="ECO:0000259" key="1">
    <source>
        <dbReference type="PROSITE" id="PS50053"/>
    </source>
</evidence>
<comment type="caution">
    <text evidence="2">The sequence shown here is derived from an EMBL/GenBank/DDBJ whole genome shotgun (WGS) entry which is preliminary data.</text>
</comment>
<evidence type="ECO:0000313" key="2">
    <source>
        <dbReference type="EMBL" id="KAK0710836.1"/>
    </source>
</evidence>
<proteinExistence type="predicted"/>
<dbReference type="InterPro" id="IPR000626">
    <property type="entry name" value="Ubiquitin-like_dom"/>
</dbReference>
<dbReference type="SUPFAM" id="SSF54236">
    <property type="entry name" value="Ubiquitin-like"/>
    <property type="match status" value="1"/>
</dbReference>
<organism evidence="2 3">
    <name type="scientific">Lasiosphaeris hirsuta</name>
    <dbReference type="NCBI Taxonomy" id="260670"/>
    <lineage>
        <taxon>Eukaryota</taxon>
        <taxon>Fungi</taxon>
        <taxon>Dikarya</taxon>
        <taxon>Ascomycota</taxon>
        <taxon>Pezizomycotina</taxon>
        <taxon>Sordariomycetes</taxon>
        <taxon>Sordariomycetidae</taxon>
        <taxon>Sordariales</taxon>
        <taxon>Lasiosphaeriaceae</taxon>
        <taxon>Lasiosphaeris</taxon>
    </lineage>
</organism>
<dbReference type="Proteomes" id="UP001172102">
    <property type="component" value="Unassembled WGS sequence"/>
</dbReference>
<reference evidence="2" key="1">
    <citation type="submission" date="2023-06" db="EMBL/GenBank/DDBJ databases">
        <title>Genome-scale phylogeny and comparative genomics of the fungal order Sordariales.</title>
        <authorList>
            <consortium name="Lawrence Berkeley National Laboratory"/>
            <person name="Hensen N."/>
            <person name="Bonometti L."/>
            <person name="Westerberg I."/>
            <person name="Brannstrom I.O."/>
            <person name="Guillou S."/>
            <person name="Cros-Aarteil S."/>
            <person name="Calhoun S."/>
            <person name="Haridas S."/>
            <person name="Kuo A."/>
            <person name="Mondo S."/>
            <person name="Pangilinan J."/>
            <person name="Riley R."/>
            <person name="Labutti K."/>
            <person name="Andreopoulos B."/>
            <person name="Lipzen A."/>
            <person name="Chen C."/>
            <person name="Yanf M."/>
            <person name="Daum C."/>
            <person name="Ng V."/>
            <person name="Clum A."/>
            <person name="Steindorff A."/>
            <person name="Ohm R."/>
            <person name="Martin F."/>
            <person name="Silar P."/>
            <person name="Natvig D."/>
            <person name="Lalanne C."/>
            <person name="Gautier V."/>
            <person name="Ament-Velasquez S.L."/>
            <person name="Kruys A."/>
            <person name="Hutchinson M.I."/>
            <person name="Powell A.J."/>
            <person name="Barry K."/>
            <person name="Miller A.N."/>
            <person name="Grigoriev I.V."/>
            <person name="Debuchy R."/>
            <person name="Gladieux P."/>
            <person name="Thoren M.H."/>
            <person name="Johannesson H."/>
        </authorList>
    </citation>
    <scope>NUCLEOTIDE SEQUENCE</scope>
    <source>
        <strain evidence="2">SMH4607-1</strain>
    </source>
</reference>
<dbReference type="AlphaFoldDB" id="A0AA40A7X9"/>
<name>A0AA40A7X9_9PEZI</name>
<dbReference type="EMBL" id="JAUKUA010000005">
    <property type="protein sequence ID" value="KAK0710836.1"/>
    <property type="molecule type" value="Genomic_DNA"/>
</dbReference>
<protein>
    <recommendedName>
        <fullName evidence="1">Ubiquitin-like domain-containing protein</fullName>
    </recommendedName>
</protein>
<keyword evidence="3" id="KW-1185">Reference proteome</keyword>
<dbReference type="InterPro" id="IPR029071">
    <property type="entry name" value="Ubiquitin-like_domsf"/>
</dbReference>
<accession>A0AA40A7X9</accession>
<dbReference type="PROSITE" id="PS50053">
    <property type="entry name" value="UBIQUITIN_2"/>
    <property type="match status" value="1"/>
</dbReference>
<evidence type="ECO:0000313" key="3">
    <source>
        <dbReference type="Proteomes" id="UP001172102"/>
    </source>
</evidence>
<feature type="domain" description="Ubiquitin-like" evidence="1">
    <location>
        <begin position="4"/>
        <end position="83"/>
    </location>
</feature>